<keyword evidence="2" id="KW-0403">Intermediate filament</keyword>
<keyword evidence="1" id="KW-0416">Keratin</keyword>
<evidence type="ECO:0000313" key="7">
    <source>
        <dbReference type="Ensembl" id="ENSPREP00000024917.1"/>
    </source>
</evidence>
<dbReference type="Gene3D" id="1.20.5.1160">
    <property type="entry name" value="Vasodilator-stimulated phosphoprotein"/>
    <property type="match status" value="1"/>
</dbReference>
<dbReference type="SUPFAM" id="SSF64593">
    <property type="entry name" value="Intermediate filament protein, coiled coil region"/>
    <property type="match status" value="1"/>
</dbReference>
<dbReference type="Ensembl" id="ENSPRET00000025165.1">
    <property type="protein sequence ID" value="ENSPREP00000024917.1"/>
    <property type="gene ID" value="ENSPREG00000016784.1"/>
</dbReference>
<reference evidence="7" key="2">
    <citation type="submission" date="2025-08" db="UniProtKB">
        <authorList>
            <consortium name="Ensembl"/>
        </authorList>
    </citation>
    <scope>IDENTIFICATION</scope>
    <source>
        <strain evidence="7">Guanapo</strain>
    </source>
</reference>
<evidence type="ECO:0000313" key="8">
    <source>
        <dbReference type="Proteomes" id="UP000242638"/>
    </source>
</evidence>
<dbReference type="InterPro" id="IPR039008">
    <property type="entry name" value="IF_rod_dom"/>
</dbReference>
<reference evidence="8" key="1">
    <citation type="submission" date="2013-11" db="EMBL/GenBank/DDBJ databases">
        <title>The genomic landscape of the Guanapo guppy.</title>
        <authorList>
            <person name="Kuenstner A."/>
            <person name="Dreyer C."/>
        </authorList>
    </citation>
    <scope>NUCLEOTIDE SEQUENCE</scope>
    <source>
        <strain evidence="8">Guanapo</strain>
    </source>
</reference>
<dbReference type="GO" id="GO:0005615">
    <property type="term" value="C:extracellular space"/>
    <property type="evidence" value="ECO:0007669"/>
    <property type="project" value="TreeGrafter"/>
</dbReference>
<sequence length="315" mass="35975">MLETKWQLLQSQAASSSSTEIMYKAFIANLQKQLEGLHSDGKRLEAETSTWNVALDKFKSKYEEETSKRSESEISFVELKKDVDAAFNSKVELETMLSELNEEFNLHKAVHDAEMRELLGSLKDTSVVVEMDNSRSLNMDQIVSDVKAHYEEIAAQSREETERWYRTKFDLMTTQANQYGADLNSTKVEIAEMNRLISRLQHEIDVIKPQCGSIQNSINEVESNGEQAVLNAKNRIKGLEKALMEAKHAMAKQIREYQELMNIKLALDIEISTYMKLMEGEEDSNKLCVFHLFQHSLSGQLTISGGGQDRFSSKW</sequence>
<feature type="domain" description="IF rod" evidence="6">
    <location>
        <begin position="1"/>
        <end position="285"/>
    </location>
</feature>
<feature type="coiled-coil region" evidence="5">
    <location>
        <begin position="229"/>
        <end position="263"/>
    </location>
</feature>
<evidence type="ECO:0000256" key="3">
    <source>
        <dbReference type="ARBA" id="ARBA00023054"/>
    </source>
</evidence>
<protein>
    <submittedName>
        <fullName evidence="7">Keratin, type II cytoskeletal 8-like</fullName>
    </submittedName>
</protein>
<dbReference type="GO" id="GO:0031424">
    <property type="term" value="P:keratinization"/>
    <property type="evidence" value="ECO:0007669"/>
    <property type="project" value="TreeGrafter"/>
</dbReference>
<evidence type="ECO:0000256" key="2">
    <source>
        <dbReference type="ARBA" id="ARBA00022754"/>
    </source>
</evidence>
<dbReference type="Gene3D" id="1.20.5.170">
    <property type="match status" value="1"/>
</dbReference>
<comment type="similarity">
    <text evidence="4">Belongs to the intermediate filament family.</text>
</comment>
<evidence type="ECO:0000256" key="1">
    <source>
        <dbReference type="ARBA" id="ARBA00022744"/>
    </source>
</evidence>
<dbReference type="GO" id="GO:0045109">
    <property type="term" value="P:intermediate filament organization"/>
    <property type="evidence" value="ECO:0007669"/>
    <property type="project" value="TreeGrafter"/>
</dbReference>
<dbReference type="GO" id="GO:0045095">
    <property type="term" value="C:keratin filament"/>
    <property type="evidence" value="ECO:0007669"/>
    <property type="project" value="InterPro"/>
</dbReference>
<evidence type="ECO:0000256" key="5">
    <source>
        <dbReference type="SAM" id="Coils"/>
    </source>
</evidence>
<organism evidence="7 8">
    <name type="scientific">Poecilia reticulata</name>
    <name type="common">Guppy</name>
    <name type="synonym">Acanthophacelus reticulatus</name>
    <dbReference type="NCBI Taxonomy" id="8081"/>
    <lineage>
        <taxon>Eukaryota</taxon>
        <taxon>Metazoa</taxon>
        <taxon>Chordata</taxon>
        <taxon>Craniata</taxon>
        <taxon>Vertebrata</taxon>
        <taxon>Euteleostomi</taxon>
        <taxon>Actinopterygii</taxon>
        <taxon>Neopterygii</taxon>
        <taxon>Teleostei</taxon>
        <taxon>Neoteleostei</taxon>
        <taxon>Acanthomorphata</taxon>
        <taxon>Ovalentaria</taxon>
        <taxon>Atherinomorphae</taxon>
        <taxon>Cyprinodontiformes</taxon>
        <taxon>Poeciliidae</taxon>
        <taxon>Poeciliinae</taxon>
        <taxon>Poecilia</taxon>
    </lineage>
</organism>
<dbReference type="PRINTS" id="PR01276">
    <property type="entry name" value="TYPE2KERATIN"/>
</dbReference>
<accession>A0A3P9PSS1</accession>
<dbReference type="PANTHER" id="PTHR45616">
    <property type="entry name" value="GATA-TYPE DOMAIN-CONTAINING PROTEIN"/>
    <property type="match status" value="1"/>
</dbReference>
<evidence type="ECO:0000256" key="4">
    <source>
        <dbReference type="ARBA" id="ARBA00061646"/>
    </source>
</evidence>
<reference evidence="7" key="3">
    <citation type="submission" date="2025-09" db="UniProtKB">
        <authorList>
            <consortium name="Ensembl"/>
        </authorList>
    </citation>
    <scope>IDENTIFICATION</scope>
    <source>
        <strain evidence="7">Guanapo</strain>
    </source>
</reference>
<dbReference type="FunFam" id="1.20.5.1160:FF:000001">
    <property type="entry name" value="Keratin type II"/>
    <property type="match status" value="1"/>
</dbReference>
<dbReference type="PROSITE" id="PS51842">
    <property type="entry name" value="IF_ROD_2"/>
    <property type="match status" value="1"/>
</dbReference>
<dbReference type="Proteomes" id="UP000242638">
    <property type="component" value="Unassembled WGS sequence"/>
</dbReference>
<dbReference type="GeneTree" id="ENSGT00940000161090"/>
<proteinExistence type="inferred from homology"/>
<keyword evidence="3 5" id="KW-0175">Coiled coil</keyword>
<dbReference type="FunFam" id="1.20.5.500:FF:000001">
    <property type="entry name" value="Type II keratin 23"/>
    <property type="match status" value="1"/>
</dbReference>
<dbReference type="Bgee" id="ENSPREG00000016784">
    <property type="expression patterns" value="Expressed in caudal fin and 1 other cell type or tissue"/>
</dbReference>
<dbReference type="SMART" id="SM01391">
    <property type="entry name" value="Filament"/>
    <property type="match status" value="1"/>
</dbReference>
<dbReference type="AlphaFoldDB" id="A0A3P9PSS1"/>
<name>A0A3P9PSS1_POERE</name>
<dbReference type="GO" id="GO:0030280">
    <property type="term" value="F:structural constituent of skin epidermis"/>
    <property type="evidence" value="ECO:0007669"/>
    <property type="project" value="TreeGrafter"/>
</dbReference>
<dbReference type="Gene3D" id="1.20.5.500">
    <property type="entry name" value="Single helix bin"/>
    <property type="match status" value="1"/>
</dbReference>
<evidence type="ECO:0000259" key="6">
    <source>
        <dbReference type="PROSITE" id="PS51842"/>
    </source>
</evidence>
<dbReference type="Pfam" id="PF00038">
    <property type="entry name" value="Filament"/>
    <property type="match status" value="1"/>
</dbReference>
<dbReference type="InterPro" id="IPR003054">
    <property type="entry name" value="Keratin_II"/>
</dbReference>
<keyword evidence="8" id="KW-1185">Reference proteome</keyword>
<dbReference type="PANTHER" id="PTHR45616:SF21">
    <property type="entry name" value="KERATIN, TYPE II CYTOSKELETAL 7"/>
    <property type="match status" value="1"/>
</dbReference>